<dbReference type="PANTHER" id="PTHR12336">
    <property type="entry name" value="ADULT CUTICLE PROTEIN 1-RELATED"/>
    <property type="match status" value="1"/>
</dbReference>
<dbReference type="VEuPathDB" id="VectorBase:AALB20_029574"/>
<protein>
    <submittedName>
        <fullName evidence="1">Uncharacterized protein</fullName>
    </submittedName>
</protein>
<accession>A0A182F2D3</accession>
<reference evidence="1 2" key="1">
    <citation type="journal article" date="2017" name="G3 (Bethesda)">
        <title>The Physical Genome Mapping of Anopheles albimanus Corrected Scaffold Misassemblies and Identified Interarm Rearrangements in Genus Anopheles.</title>
        <authorList>
            <person name="Artemov G.N."/>
            <person name="Peery A.N."/>
            <person name="Jiang X."/>
            <person name="Tu Z."/>
            <person name="Stegniy V.N."/>
            <person name="Sharakhova M.V."/>
            <person name="Sharakhov I.V."/>
        </authorList>
    </citation>
    <scope>NUCLEOTIDE SEQUENCE [LARGE SCALE GENOMIC DNA]</scope>
    <source>
        <strain evidence="1 2">ALBI9_A</strain>
    </source>
</reference>
<name>A0A182F2D3_ANOAL</name>
<dbReference type="VEuPathDB" id="VectorBase:AALB000614"/>
<organism evidence="1 2">
    <name type="scientific">Anopheles albimanus</name>
    <name type="common">New world malaria mosquito</name>
    <dbReference type="NCBI Taxonomy" id="7167"/>
    <lineage>
        <taxon>Eukaryota</taxon>
        <taxon>Metazoa</taxon>
        <taxon>Ecdysozoa</taxon>
        <taxon>Arthropoda</taxon>
        <taxon>Hexapoda</taxon>
        <taxon>Insecta</taxon>
        <taxon>Pterygota</taxon>
        <taxon>Neoptera</taxon>
        <taxon>Endopterygota</taxon>
        <taxon>Diptera</taxon>
        <taxon>Nematocera</taxon>
        <taxon>Culicoidea</taxon>
        <taxon>Culicidae</taxon>
        <taxon>Anophelinae</taxon>
        <taxon>Anopheles</taxon>
    </lineage>
</organism>
<dbReference type="AlphaFoldDB" id="A0A182F2D3"/>
<evidence type="ECO:0000313" key="2">
    <source>
        <dbReference type="Proteomes" id="UP000069272"/>
    </source>
</evidence>
<dbReference type="STRING" id="7167.A0A182F2D3"/>
<dbReference type="Pfam" id="PF15955">
    <property type="entry name" value="Cuticle_4"/>
    <property type="match status" value="1"/>
</dbReference>
<dbReference type="VEuPathDB" id="VectorBase:AALB20_028312"/>
<dbReference type="PANTHER" id="PTHR12336:SF0">
    <property type="entry name" value="ADULT CUTICLE PROTEIN 1-RELATED"/>
    <property type="match status" value="1"/>
</dbReference>
<dbReference type="Proteomes" id="UP000069272">
    <property type="component" value="Chromosome 2L"/>
</dbReference>
<dbReference type="InterPro" id="IPR031874">
    <property type="entry name" value="Cuticle_Acp1"/>
</dbReference>
<sequence length="626" mass="64362">GSDRWTRSVYKRICRESQQGRSNSNVLTAPQLLQQTPKTQNPSITMKCIVAAVAIVALAVAAEAGYPYAGYPYGATVIQANAPAWPYAGYPYAHAAAYPYAGYPAAVAAYAAHYGAYLAAPHAPLASVAHHAGVVPGATSVTATRGALFTYIMKVFIASIALVLLAVAEASYLPYGGAVVSNYVSALPVASSVAYPSYGLYGKSILPVATKYSYPAVYDSYPAVSKVVSYSAPATVYGGAKVLGYGAGLGYGYGAGFGYGAGYGYGAGLGYGYGKLLQQTPKTQNPSITMKCIVAAVAIVALAVAAEAGYPYAGYPYGATVIQANAPAWPYAGYPYAHAAAYPYAGYPAAVAAYAAPHAAYLAAPHAPLASVAHHAGVVPGATSVTATRGARARCTCTAPSRKIGDWREPPNQPNQPKPKPIMKCMVAAVILALAVVSEAGLLPYGGWPYGHLAAPTVIQSNVLAHPYGAISHSAIHAALPAYAPHAALWAAPHAAILAAPHAPAASVAHHAGVVPGATSVTATRVALVLCVSMSLFLSGPVDASYHALALEGWPYAFPLGPWHDYSLAEKATLPVPIEPVVAAHLASYPGAYAIMATRGSIHIAPLPGHSVSQFQYNFDAPPGTY</sequence>
<reference evidence="1" key="2">
    <citation type="submission" date="2022-08" db="UniProtKB">
        <authorList>
            <consortium name="EnsemblMetazoa"/>
        </authorList>
    </citation>
    <scope>IDENTIFICATION</scope>
    <source>
        <strain evidence="1">STECLA/ALBI9_A</strain>
    </source>
</reference>
<dbReference type="EnsemblMetazoa" id="AALB000614-RA">
    <property type="protein sequence ID" value="AALB000614-PA"/>
    <property type="gene ID" value="AALB000614"/>
</dbReference>
<keyword evidence="2" id="KW-1185">Reference proteome</keyword>
<proteinExistence type="predicted"/>
<evidence type="ECO:0000313" key="1">
    <source>
        <dbReference type="EnsemblMetazoa" id="AALB000614-PA"/>
    </source>
</evidence>